<protein>
    <recommendedName>
        <fullName evidence="3">Adenylate kinase</fullName>
    </recommendedName>
</protein>
<dbReference type="InterPro" id="IPR031322">
    <property type="entry name" value="Shikimate/glucono_kinase"/>
</dbReference>
<proteinExistence type="predicted"/>
<evidence type="ECO:0000313" key="2">
    <source>
        <dbReference type="Proteomes" id="UP000838160"/>
    </source>
</evidence>
<name>A0ABM8ZHD0_9VIBR</name>
<dbReference type="SUPFAM" id="SSF52540">
    <property type="entry name" value="P-loop containing nucleoside triphosphate hydrolases"/>
    <property type="match status" value="1"/>
</dbReference>
<sequence length="177" mass="20873">MKRINVIGTSGSGKSTVSRMLANRLQYPYLEMDAIFWKPNWQESSDEEFFANLTDRLNDECWVLDGNYNRTAEIKWARVDTIVWVDYSFARTLYQAVKRALIRIATKQELWDKTGNIESFKKSFLSRDSIVLWTLKTYNKNRVRYTELLNDPKYHHIDFVRITSPQKAKAFIAELST</sequence>
<dbReference type="EMBL" id="CAKLCM010000002">
    <property type="protein sequence ID" value="CAH0525786.1"/>
    <property type="molecule type" value="Genomic_DNA"/>
</dbReference>
<dbReference type="InterPro" id="IPR027417">
    <property type="entry name" value="P-loop_NTPase"/>
</dbReference>
<dbReference type="Proteomes" id="UP000838160">
    <property type="component" value="Unassembled WGS sequence"/>
</dbReference>
<dbReference type="PANTHER" id="PTHR37816:SF1">
    <property type="entry name" value="TOXIN"/>
    <property type="match status" value="1"/>
</dbReference>
<evidence type="ECO:0008006" key="3">
    <source>
        <dbReference type="Google" id="ProtNLM"/>
    </source>
</evidence>
<gene>
    <name evidence="1" type="ORF">VHP8226_01317</name>
</gene>
<organism evidence="1 2">
    <name type="scientific">Vibrio hippocampi</name>
    <dbReference type="NCBI Taxonomy" id="654686"/>
    <lineage>
        <taxon>Bacteria</taxon>
        <taxon>Pseudomonadati</taxon>
        <taxon>Pseudomonadota</taxon>
        <taxon>Gammaproteobacteria</taxon>
        <taxon>Vibrionales</taxon>
        <taxon>Vibrionaceae</taxon>
        <taxon>Vibrio</taxon>
    </lineage>
</organism>
<dbReference type="PANTHER" id="PTHR37816">
    <property type="entry name" value="YALI0E33011P"/>
    <property type="match status" value="1"/>
</dbReference>
<comment type="caution">
    <text evidence="1">The sequence shown here is derived from an EMBL/GenBank/DDBJ whole genome shotgun (WGS) entry which is preliminary data.</text>
</comment>
<accession>A0ABM8ZHD0</accession>
<dbReference type="Gene3D" id="3.40.50.300">
    <property type="entry name" value="P-loop containing nucleotide triphosphate hydrolases"/>
    <property type="match status" value="1"/>
</dbReference>
<dbReference type="RefSeq" id="WP_237484285.1">
    <property type="nucleotide sequence ID" value="NZ_CAKLCM010000002.1"/>
</dbReference>
<reference evidence="1" key="1">
    <citation type="submission" date="2021-12" db="EMBL/GenBank/DDBJ databases">
        <authorList>
            <person name="Rodrigo-Torres L."/>
            <person name="Arahal R. D."/>
            <person name="Lucena T."/>
        </authorList>
    </citation>
    <scope>NUCLEOTIDE SEQUENCE</scope>
    <source>
        <strain evidence="1">CECT 8226</strain>
    </source>
</reference>
<evidence type="ECO:0000313" key="1">
    <source>
        <dbReference type="EMBL" id="CAH0525786.1"/>
    </source>
</evidence>
<dbReference type="Pfam" id="PF01202">
    <property type="entry name" value="SKI"/>
    <property type="match status" value="1"/>
</dbReference>
<dbReference type="InterPro" id="IPR052922">
    <property type="entry name" value="Cytidylate_Kinase-2"/>
</dbReference>
<keyword evidence="2" id="KW-1185">Reference proteome</keyword>